<proteinExistence type="predicted"/>
<dbReference type="Proteomes" id="UP000708208">
    <property type="component" value="Unassembled WGS sequence"/>
</dbReference>
<evidence type="ECO:0000256" key="1">
    <source>
        <dbReference type="SAM" id="Coils"/>
    </source>
</evidence>
<evidence type="ECO:0000256" key="2">
    <source>
        <dbReference type="SAM" id="MobiDB-lite"/>
    </source>
</evidence>
<name>A0A8J2K6S5_9HEXA</name>
<evidence type="ECO:0000313" key="3">
    <source>
        <dbReference type="EMBL" id="CAG7732659.1"/>
    </source>
</evidence>
<keyword evidence="4" id="KW-1185">Reference proteome</keyword>
<organism evidence="3 4">
    <name type="scientific">Allacma fusca</name>
    <dbReference type="NCBI Taxonomy" id="39272"/>
    <lineage>
        <taxon>Eukaryota</taxon>
        <taxon>Metazoa</taxon>
        <taxon>Ecdysozoa</taxon>
        <taxon>Arthropoda</taxon>
        <taxon>Hexapoda</taxon>
        <taxon>Collembola</taxon>
        <taxon>Symphypleona</taxon>
        <taxon>Sminthuridae</taxon>
        <taxon>Allacma</taxon>
    </lineage>
</organism>
<dbReference type="EMBL" id="CAJVCH010235427">
    <property type="protein sequence ID" value="CAG7732659.1"/>
    <property type="molecule type" value="Genomic_DNA"/>
</dbReference>
<comment type="caution">
    <text evidence="3">The sequence shown here is derived from an EMBL/GenBank/DDBJ whole genome shotgun (WGS) entry which is preliminary data.</text>
</comment>
<feature type="coiled-coil region" evidence="1">
    <location>
        <begin position="170"/>
        <end position="197"/>
    </location>
</feature>
<accession>A0A8J2K6S5</accession>
<protein>
    <submittedName>
        <fullName evidence="3">Uncharacterized protein</fullName>
    </submittedName>
</protein>
<keyword evidence="1" id="KW-0175">Coiled coil</keyword>
<evidence type="ECO:0000313" key="4">
    <source>
        <dbReference type="Proteomes" id="UP000708208"/>
    </source>
</evidence>
<gene>
    <name evidence="3" type="ORF">AFUS01_LOCUS21157</name>
</gene>
<feature type="region of interest" description="Disordered" evidence="2">
    <location>
        <begin position="138"/>
        <end position="160"/>
    </location>
</feature>
<sequence length="235" mass="26947">MYEFTRDRLARVQIFYLEQELYSCRHCLHCYNLDSFGLMKIQNPVAIQWKRSIHEAIVIDSSIDAAFLENQADDLAKKEFDSAKSLTSTNRKRLSERSIDKDATSMVDAVQSVSAPKEYSKASAVKKSRAKQIKLVLDSASVDDSPDNSSMPPEVNDDSTNEIRDFHAKYLDCKSKLKNLRKKYRTLKRTHSRCSDDEFVEIGEGRKSTAQVNHIPLPEIDPRRRDGIIELCLRT</sequence>
<reference evidence="3" key="1">
    <citation type="submission" date="2021-06" db="EMBL/GenBank/DDBJ databases">
        <authorList>
            <person name="Hodson N. C."/>
            <person name="Mongue J. A."/>
            <person name="Jaron S. K."/>
        </authorList>
    </citation>
    <scope>NUCLEOTIDE SEQUENCE</scope>
</reference>
<dbReference type="AlphaFoldDB" id="A0A8J2K6S5"/>
<feature type="non-terminal residue" evidence="3">
    <location>
        <position position="1"/>
    </location>
</feature>